<dbReference type="AlphaFoldDB" id="A0A8J6FXC3"/>
<protein>
    <submittedName>
        <fullName evidence="2">Kelch domain-containing protein 4</fullName>
    </submittedName>
</protein>
<dbReference type="InterPro" id="IPR052588">
    <property type="entry name" value="Kelch_domain_protein"/>
</dbReference>
<feature type="region of interest" description="Disordered" evidence="1">
    <location>
        <begin position="417"/>
        <end position="445"/>
    </location>
</feature>
<reference evidence="2" key="1">
    <citation type="submission" date="2020-03" db="EMBL/GenBank/DDBJ databases">
        <title>Studies in the Genomics of Life Span.</title>
        <authorList>
            <person name="Glass D."/>
        </authorList>
    </citation>
    <scope>NUCLEOTIDE SEQUENCE</scope>
    <source>
        <strain evidence="2">LTLLF</strain>
        <tissue evidence="2">Muscle</tissue>
    </source>
</reference>
<evidence type="ECO:0000313" key="2">
    <source>
        <dbReference type="EMBL" id="KAH0500562.1"/>
    </source>
</evidence>
<dbReference type="Proteomes" id="UP000710432">
    <property type="component" value="Unassembled WGS sequence"/>
</dbReference>
<dbReference type="Gene3D" id="2.120.10.80">
    <property type="entry name" value="Kelch-type beta propeller"/>
    <property type="match status" value="2"/>
</dbReference>
<organism evidence="2 3">
    <name type="scientific">Microtus ochrogaster</name>
    <name type="common">Prairie vole</name>
    <dbReference type="NCBI Taxonomy" id="79684"/>
    <lineage>
        <taxon>Eukaryota</taxon>
        <taxon>Metazoa</taxon>
        <taxon>Chordata</taxon>
        <taxon>Craniata</taxon>
        <taxon>Vertebrata</taxon>
        <taxon>Euteleostomi</taxon>
        <taxon>Mammalia</taxon>
        <taxon>Eutheria</taxon>
        <taxon>Euarchontoglires</taxon>
        <taxon>Glires</taxon>
        <taxon>Rodentia</taxon>
        <taxon>Myomorpha</taxon>
        <taxon>Muroidea</taxon>
        <taxon>Cricetidae</taxon>
        <taxon>Arvicolinae</taxon>
        <taxon>Microtus</taxon>
    </lineage>
</organism>
<accession>A0A8J6FXC3</accession>
<feature type="compositionally biased region" description="Basic and acidic residues" evidence="1">
    <location>
        <begin position="11"/>
        <end position="24"/>
    </location>
</feature>
<evidence type="ECO:0000256" key="1">
    <source>
        <dbReference type="SAM" id="MobiDB-lite"/>
    </source>
</evidence>
<dbReference type="EMBL" id="JAATJU010027300">
    <property type="protein sequence ID" value="KAH0500562.1"/>
    <property type="molecule type" value="Genomic_DNA"/>
</dbReference>
<dbReference type="InterPro" id="IPR015915">
    <property type="entry name" value="Kelch-typ_b-propeller"/>
</dbReference>
<feature type="region of interest" description="Disordered" evidence="1">
    <location>
        <begin position="49"/>
        <end position="68"/>
    </location>
</feature>
<dbReference type="Pfam" id="PF24681">
    <property type="entry name" value="Kelch_KLHDC2_KLHL20_DRC7"/>
    <property type="match status" value="2"/>
</dbReference>
<feature type="region of interest" description="Disordered" evidence="1">
    <location>
        <begin position="470"/>
        <end position="491"/>
    </location>
</feature>
<evidence type="ECO:0000313" key="3">
    <source>
        <dbReference type="Proteomes" id="UP000710432"/>
    </source>
</evidence>
<feature type="region of interest" description="Disordered" evidence="1">
    <location>
        <begin position="546"/>
        <end position="603"/>
    </location>
</feature>
<name>A0A8J6FXC3_MICOH</name>
<comment type="caution">
    <text evidence="2">The sequence shown here is derived from an EMBL/GenBank/DDBJ whole genome shotgun (WGS) entry which is preliminary data.</text>
</comment>
<proteinExistence type="predicted"/>
<dbReference type="PANTHER" id="PTHR46063:SF1">
    <property type="entry name" value="KELCH DOMAIN-CONTAINING PROTEIN 4"/>
    <property type="match status" value="1"/>
</dbReference>
<gene>
    <name evidence="2" type="ORF">LTLLF_107545</name>
</gene>
<dbReference type="SUPFAM" id="SSF117281">
    <property type="entry name" value="Kelch motif"/>
    <property type="match status" value="2"/>
</dbReference>
<feature type="region of interest" description="Disordered" evidence="1">
    <location>
        <begin position="1"/>
        <end position="34"/>
    </location>
</feature>
<feature type="compositionally biased region" description="Basic residues" evidence="1">
    <location>
        <begin position="1"/>
        <end position="10"/>
    </location>
</feature>
<sequence>MGKKGKKEKKGRGAEKTAAKMEKKVSKRSRKEEEDLEALIAHFQTLDAKKTQVTETPSSPPTPRLNASLSAHPEKDELILFGGEYFNGQKTFMYNELYIYSIRKDTWTKVDIPGPPPRRCAHQAVVVPQSGGQLWVFGGEFASPDGEQFYHYKDLWVLHLATKTWEQIRSTGGPSGRSGHRMVAWKRQLILFGGFHESTRDYIYYSDVYAFSLDTFQWSKLSPSGPGPTPRSGCLMAVTPQGSIAIYGGYSKQCCSCVPKPVLRSLLLLLECVYLDVYTFSLDTFQWSKLSPSGPGPTPRLGCLMVITLQGSIAINGGYSKQFLEKYRVMPEREFVCMPFHVCKWTWARINPSGVKPTPRSGFSVALAPNHQILVFGGVCDEEEEESLEGSFFSDLYIYDPARSRWFAAQLKGPKSEKKKRRRGKVEEHEGGTEEENGGTGAPEPLEVIKEVVAEDGTVITIKQVLAPSGLPVRPPPKAEDSALEASITGQEPCPRSNAMLAVKHGLLYVYGGMFEAGDRQVTLSDLYCLDLHKMEEWKTLVEMDPKSQEWLEETDSEEDSSSDEEGAEGGDEDQEEDSTEDSAEEGADPQHPEMAPGEQYEEYLSRTEQYWLKLARNHMGPDAKEKKVLKVAHAMAKAFIDDAGQDMARAQH</sequence>
<feature type="compositionally biased region" description="Acidic residues" evidence="1">
    <location>
        <begin position="551"/>
        <end position="588"/>
    </location>
</feature>
<dbReference type="PANTHER" id="PTHR46063">
    <property type="entry name" value="KELCH DOMAIN-CONTAINING PROTEIN"/>
    <property type="match status" value="1"/>
</dbReference>